<keyword evidence="1" id="KW-0472">Membrane</keyword>
<evidence type="ECO:0000313" key="3">
    <source>
        <dbReference type="Proteomes" id="UP000625033"/>
    </source>
</evidence>
<evidence type="ECO:0000313" key="2">
    <source>
        <dbReference type="EMBL" id="MBG6084909.1"/>
    </source>
</evidence>
<keyword evidence="1" id="KW-1133">Transmembrane helix</keyword>
<feature type="transmembrane region" description="Helical" evidence="1">
    <location>
        <begin position="120"/>
        <end position="140"/>
    </location>
</feature>
<feature type="transmembrane region" description="Helical" evidence="1">
    <location>
        <begin position="229"/>
        <end position="253"/>
    </location>
</feature>
<keyword evidence="1" id="KW-0812">Transmembrane</keyword>
<organism evidence="2 3">
    <name type="scientific">Zhihengliuella flava</name>
    <dbReference type="NCBI Taxonomy" id="1285193"/>
    <lineage>
        <taxon>Bacteria</taxon>
        <taxon>Bacillati</taxon>
        <taxon>Actinomycetota</taxon>
        <taxon>Actinomycetes</taxon>
        <taxon>Micrococcales</taxon>
        <taxon>Micrococcaceae</taxon>
        <taxon>Zhihengliuella</taxon>
    </lineage>
</organism>
<dbReference type="RefSeq" id="WP_196836153.1">
    <property type="nucleotide sequence ID" value="NZ_JADOTZ010000001.1"/>
</dbReference>
<proteinExistence type="predicted"/>
<accession>A0A931D9N7</accession>
<comment type="caution">
    <text evidence="2">The sequence shown here is derived from an EMBL/GenBank/DDBJ whole genome shotgun (WGS) entry which is preliminary data.</text>
</comment>
<evidence type="ECO:0000256" key="1">
    <source>
        <dbReference type="SAM" id="Phobius"/>
    </source>
</evidence>
<dbReference type="AlphaFoldDB" id="A0A931D9N7"/>
<gene>
    <name evidence="2" type="ORF">IW252_001676</name>
</gene>
<feature type="transmembrane region" description="Helical" evidence="1">
    <location>
        <begin position="164"/>
        <end position="190"/>
    </location>
</feature>
<name>A0A931D9N7_9MICC</name>
<feature type="transmembrane region" description="Helical" evidence="1">
    <location>
        <begin position="197"/>
        <end position="217"/>
    </location>
</feature>
<sequence length="260" mass="27991">MSTATVNAPATGGGAGPRGNRVGSLSKIVRLHFADRSRMIDSPLLIMAGVAALIVLIMIILRNFTPATDAELSEGFRYNQAAIWCLSGYIMNIGVMAYARTMPYAMGLGSTRRQYFWGTTVALTLEALLIAAMMTAFLFLEKITGHWFTGARMFDTYLAGDGDYGALFLFGWGIALAMLFLGSFFAAVYLRWNVPGVLASIAVLVLGLLGIVTWILAAEIDALAWFTPYPFAKVAGILVFVSALAAAGSWLVLRRAPVGR</sequence>
<feature type="transmembrane region" description="Helical" evidence="1">
    <location>
        <begin position="81"/>
        <end position="99"/>
    </location>
</feature>
<dbReference type="EMBL" id="JADOTZ010000001">
    <property type="protein sequence ID" value="MBG6084909.1"/>
    <property type="molecule type" value="Genomic_DNA"/>
</dbReference>
<reference evidence="2" key="1">
    <citation type="submission" date="2020-11" db="EMBL/GenBank/DDBJ databases">
        <title>Sequencing the genomes of 1000 actinobacteria strains.</title>
        <authorList>
            <person name="Klenk H.-P."/>
        </authorList>
    </citation>
    <scope>NUCLEOTIDE SEQUENCE</scope>
    <source>
        <strain evidence="2">DSM 26152</strain>
    </source>
</reference>
<keyword evidence="3" id="KW-1185">Reference proteome</keyword>
<protein>
    <submittedName>
        <fullName evidence="2">Uncharacterized protein</fullName>
    </submittedName>
</protein>
<dbReference type="Proteomes" id="UP000625033">
    <property type="component" value="Unassembled WGS sequence"/>
</dbReference>
<feature type="transmembrane region" description="Helical" evidence="1">
    <location>
        <begin position="44"/>
        <end position="61"/>
    </location>
</feature>